<dbReference type="AlphaFoldDB" id="A0A6G1J8B2"/>
<reference evidence="1" key="1">
    <citation type="journal article" date="2020" name="Stud. Mycol.">
        <title>101 Dothideomycetes genomes: a test case for predicting lifestyles and emergence of pathogens.</title>
        <authorList>
            <person name="Haridas S."/>
            <person name="Albert R."/>
            <person name="Binder M."/>
            <person name="Bloem J."/>
            <person name="Labutti K."/>
            <person name="Salamov A."/>
            <person name="Andreopoulos B."/>
            <person name="Baker S."/>
            <person name="Barry K."/>
            <person name="Bills G."/>
            <person name="Bluhm B."/>
            <person name="Cannon C."/>
            <person name="Castanera R."/>
            <person name="Culley D."/>
            <person name="Daum C."/>
            <person name="Ezra D."/>
            <person name="Gonzalez J."/>
            <person name="Henrissat B."/>
            <person name="Kuo A."/>
            <person name="Liang C."/>
            <person name="Lipzen A."/>
            <person name="Lutzoni F."/>
            <person name="Magnuson J."/>
            <person name="Mondo S."/>
            <person name="Nolan M."/>
            <person name="Ohm R."/>
            <person name="Pangilinan J."/>
            <person name="Park H.-J."/>
            <person name="Ramirez L."/>
            <person name="Alfaro M."/>
            <person name="Sun H."/>
            <person name="Tritt A."/>
            <person name="Yoshinaga Y."/>
            <person name="Zwiers L.-H."/>
            <person name="Turgeon B."/>
            <person name="Goodwin S."/>
            <person name="Spatafora J."/>
            <person name="Crous P."/>
            <person name="Grigoriev I."/>
        </authorList>
    </citation>
    <scope>NUCLEOTIDE SEQUENCE</scope>
    <source>
        <strain evidence="1">CBS 122367</strain>
    </source>
</reference>
<proteinExistence type="predicted"/>
<keyword evidence="2" id="KW-1185">Reference proteome</keyword>
<sequence length="77" mass="8594">MLIFAPALAHSLTDAVKCPSRFSSGLALRVTAIPEHKKPLHLGERRTKCALRLEGEEEGFGIMGTWWSGKRGWEFRG</sequence>
<evidence type="ECO:0000313" key="1">
    <source>
        <dbReference type="EMBL" id="KAF2686451.1"/>
    </source>
</evidence>
<accession>A0A6G1J8B2</accession>
<dbReference type="Proteomes" id="UP000799291">
    <property type="component" value="Unassembled WGS sequence"/>
</dbReference>
<protein>
    <submittedName>
        <fullName evidence="1">Uncharacterized protein</fullName>
    </submittedName>
</protein>
<dbReference type="EMBL" id="MU005576">
    <property type="protein sequence ID" value="KAF2686451.1"/>
    <property type="molecule type" value="Genomic_DNA"/>
</dbReference>
<organism evidence="1 2">
    <name type="scientific">Lentithecium fluviatile CBS 122367</name>
    <dbReference type="NCBI Taxonomy" id="1168545"/>
    <lineage>
        <taxon>Eukaryota</taxon>
        <taxon>Fungi</taxon>
        <taxon>Dikarya</taxon>
        <taxon>Ascomycota</taxon>
        <taxon>Pezizomycotina</taxon>
        <taxon>Dothideomycetes</taxon>
        <taxon>Pleosporomycetidae</taxon>
        <taxon>Pleosporales</taxon>
        <taxon>Massarineae</taxon>
        <taxon>Lentitheciaceae</taxon>
        <taxon>Lentithecium</taxon>
    </lineage>
</organism>
<evidence type="ECO:0000313" key="2">
    <source>
        <dbReference type="Proteomes" id="UP000799291"/>
    </source>
</evidence>
<gene>
    <name evidence="1" type="ORF">K458DRAFT_198087</name>
</gene>
<name>A0A6G1J8B2_9PLEO</name>